<keyword evidence="4" id="KW-0540">Nuclease</keyword>
<sequence length="309" mass="36037">MEHESDILAEIDAWLGETAVEEYDPELPAMDRMSRPVLPPATCYRISVADDRPECSRPENTNHESATADGTCGLTGPENYGPAKESPTLNPEDPSIVDPDLKILNINARYPGAQNDSFIWNASPIKRVMEHFYNNGERRTYLIVFIITFIKYFIYLFLRFYIKLFEYVLGDAGYSLEPWIMTPLPHYAEWSRQYYYNEKLCKARNVVERFFGVLKGTWRCLSYQRVLMYYPEIAGQIVNACAVLYNMRLHYRLPQDVNENEILNARANVYIEGAARQEEEAVNHREPRAVAQRIQKQIMQEWFPDYRCA</sequence>
<proteinExistence type="inferred from homology"/>
<reference evidence="11" key="1">
    <citation type="journal article" date="2011" name="Proc. Natl. Acad. Sci. U.S.A.">
        <title>The genome of the fire ant Solenopsis invicta.</title>
        <authorList>
            <person name="Wurm Y."/>
            <person name="Wang J."/>
            <person name="Riba-Grognuz O."/>
            <person name="Corona M."/>
            <person name="Nygaard S."/>
            <person name="Hunt B.G."/>
            <person name="Ingram K.K."/>
            <person name="Falquet L."/>
            <person name="Nipitwattanaphon M."/>
            <person name="Gotzek D."/>
            <person name="Dijkstra M.B."/>
            <person name="Oettler J."/>
            <person name="Comtesse F."/>
            <person name="Shih C.J."/>
            <person name="Wu W.J."/>
            <person name="Yang C.C."/>
            <person name="Thomas J."/>
            <person name="Beaudoing E."/>
            <person name="Pradervand S."/>
            <person name="Flegel V."/>
            <person name="Cook E.D."/>
            <person name="Fabbretti R."/>
            <person name="Stockinger H."/>
            <person name="Long L."/>
            <person name="Farmerie W.G."/>
            <person name="Oakey J."/>
            <person name="Boomsma J.J."/>
            <person name="Pamilo P."/>
            <person name="Yi S.V."/>
            <person name="Heinze J."/>
            <person name="Goodisman M.A."/>
            <person name="Farinelli L."/>
            <person name="Harshman K."/>
            <person name="Hulo N."/>
            <person name="Cerutti L."/>
            <person name="Xenarios I."/>
            <person name="Shoemaker D."/>
            <person name="Keller L."/>
        </authorList>
    </citation>
    <scope>NUCLEOTIDE SEQUENCE [LARGE SCALE GENOMIC DNA]</scope>
</reference>
<keyword evidence="9" id="KW-0472">Membrane</keyword>
<gene>
    <name evidence="11" type="ORF">SINV_08779</name>
</gene>
<evidence type="ECO:0000256" key="3">
    <source>
        <dbReference type="ARBA" id="ARBA00006958"/>
    </source>
</evidence>
<feature type="domain" description="DDE Tnp4" evidence="10">
    <location>
        <begin position="96"/>
        <end position="246"/>
    </location>
</feature>
<feature type="non-terminal residue" evidence="11">
    <location>
        <position position="309"/>
    </location>
</feature>
<evidence type="ECO:0000256" key="5">
    <source>
        <dbReference type="ARBA" id="ARBA00022723"/>
    </source>
</evidence>
<feature type="transmembrane region" description="Helical" evidence="9">
    <location>
        <begin position="141"/>
        <end position="162"/>
    </location>
</feature>
<dbReference type="GO" id="GO:0016787">
    <property type="term" value="F:hydrolase activity"/>
    <property type="evidence" value="ECO:0007669"/>
    <property type="project" value="UniProtKB-KW"/>
</dbReference>
<dbReference type="PANTHER" id="PTHR22930:SF85">
    <property type="entry name" value="GH03217P-RELATED"/>
    <property type="match status" value="1"/>
</dbReference>
<dbReference type="HOGENOM" id="CLU_901137_0_0_1"/>
<accession>E9JCH2</accession>
<evidence type="ECO:0000256" key="2">
    <source>
        <dbReference type="ARBA" id="ARBA00004123"/>
    </source>
</evidence>
<feature type="compositionally biased region" description="Basic and acidic residues" evidence="8">
    <location>
        <begin position="52"/>
        <end position="62"/>
    </location>
</feature>
<keyword evidence="7" id="KW-0539">Nucleus</keyword>
<evidence type="ECO:0000256" key="4">
    <source>
        <dbReference type="ARBA" id="ARBA00022722"/>
    </source>
</evidence>
<keyword evidence="6" id="KW-0378">Hydrolase</keyword>
<feature type="region of interest" description="Disordered" evidence="8">
    <location>
        <begin position="52"/>
        <end position="92"/>
    </location>
</feature>
<dbReference type="AlphaFoldDB" id="E9JCH2"/>
<keyword evidence="5" id="KW-0479">Metal-binding</keyword>
<keyword evidence="9" id="KW-0812">Transmembrane</keyword>
<dbReference type="GO" id="GO:0046872">
    <property type="term" value="F:metal ion binding"/>
    <property type="evidence" value="ECO:0007669"/>
    <property type="project" value="UniProtKB-KW"/>
</dbReference>
<evidence type="ECO:0000256" key="6">
    <source>
        <dbReference type="ARBA" id="ARBA00022801"/>
    </source>
</evidence>
<dbReference type="GO" id="GO:0005634">
    <property type="term" value="C:nucleus"/>
    <property type="evidence" value="ECO:0007669"/>
    <property type="project" value="UniProtKB-SubCell"/>
</dbReference>
<comment type="subcellular location">
    <subcellularLocation>
        <location evidence="2">Nucleus</location>
    </subcellularLocation>
</comment>
<dbReference type="InterPro" id="IPR045249">
    <property type="entry name" value="HARBI1-like"/>
</dbReference>
<dbReference type="GO" id="GO:0004518">
    <property type="term" value="F:nuclease activity"/>
    <property type="evidence" value="ECO:0007669"/>
    <property type="project" value="UniProtKB-KW"/>
</dbReference>
<organism>
    <name type="scientific">Solenopsis invicta</name>
    <name type="common">Red imported fire ant</name>
    <name type="synonym">Solenopsis wagneri</name>
    <dbReference type="NCBI Taxonomy" id="13686"/>
    <lineage>
        <taxon>Eukaryota</taxon>
        <taxon>Metazoa</taxon>
        <taxon>Ecdysozoa</taxon>
        <taxon>Arthropoda</taxon>
        <taxon>Hexapoda</taxon>
        <taxon>Insecta</taxon>
        <taxon>Pterygota</taxon>
        <taxon>Neoptera</taxon>
        <taxon>Endopterygota</taxon>
        <taxon>Hymenoptera</taxon>
        <taxon>Apocrita</taxon>
        <taxon>Aculeata</taxon>
        <taxon>Formicoidea</taxon>
        <taxon>Formicidae</taxon>
        <taxon>Myrmicinae</taxon>
        <taxon>Solenopsis</taxon>
    </lineage>
</organism>
<evidence type="ECO:0000256" key="1">
    <source>
        <dbReference type="ARBA" id="ARBA00001968"/>
    </source>
</evidence>
<keyword evidence="9" id="KW-1133">Transmembrane helix</keyword>
<evidence type="ECO:0000259" key="10">
    <source>
        <dbReference type="Pfam" id="PF13359"/>
    </source>
</evidence>
<dbReference type="InterPro" id="IPR027806">
    <property type="entry name" value="HARBI1_dom"/>
</dbReference>
<evidence type="ECO:0000256" key="8">
    <source>
        <dbReference type="SAM" id="MobiDB-lite"/>
    </source>
</evidence>
<dbReference type="PANTHER" id="PTHR22930">
    <property type="match status" value="1"/>
</dbReference>
<evidence type="ECO:0000313" key="11">
    <source>
        <dbReference type="EMBL" id="EFZ09480.1"/>
    </source>
</evidence>
<comment type="cofactor">
    <cofactor evidence="1">
        <name>a divalent metal cation</name>
        <dbReference type="ChEBI" id="CHEBI:60240"/>
    </cofactor>
</comment>
<protein>
    <recommendedName>
        <fullName evidence="10">DDE Tnp4 domain-containing protein</fullName>
    </recommendedName>
</protein>
<dbReference type="EMBL" id="GL771824">
    <property type="protein sequence ID" value="EFZ09480.1"/>
    <property type="molecule type" value="Genomic_DNA"/>
</dbReference>
<name>E9JCH2_SOLIN</name>
<evidence type="ECO:0000256" key="9">
    <source>
        <dbReference type="SAM" id="Phobius"/>
    </source>
</evidence>
<dbReference type="Pfam" id="PF13359">
    <property type="entry name" value="DDE_Tnp_4"/>
    <property type="match status" value="1"/>
</dbReference>
<comment type="similarity">
    <text evidence="3">Belongs to the HARBI1 family.</text>
</comment>
<evidence type="ECO:0000256" key="7">
    <source>
        <dbReference type="ARBA" id="ARBA00023242"/>
    </source>
</evidence>